<evidence type="ECO:0000256" key="1">
    <source>
        <dbReference type="ARBA" id="ARBA00023015"/>
    </source>
</evidence>
<evidence type="ECO:0000256" key="3">
    <source>
        <dbReference type="ARBA" id="ARBA00023163"/>
    </source>
</evidence>
<dbReference type="PROSITE" id="PS51118">
    <property type="entry name" value="HTH_HXLR"/>
    <property type="match status" value="1"/>
</dbReference>
<comment type="caution">
    <text evidence="5">The sequence shown here is derived from an EMBL/GenBank/DDBJ whole genome shotgun (WGS) entry which is preliminary data.</text>
</comment>
<keyword evidence="3" id="KW-0804">Transcription</keyword>
<reference evidence="6" key="1">
    <citation type="journal article" date="2019" name="Int. J. Syst. Evol. Microbiol.">
        <title>The Global Catalogue of Microorganisms (GCM) 10K type strain sequencing project: providing services to taxonomists for standard genome sequencing and annotation.</title>
        <authorList>
            <consortium name="The Broad Institute Genomics Platform"/>
            <consortium name="The Broad Institute Genome Sequencing Center for Infectious Disease"/>
            <person name="Wu L."/>
            <person name="Ma J."/>
        </authorList>
    </citation>
    <scope>NUCLEOTIDE SEQUENCE [LARGE SCALE GENOMIC DNA]</scope>
    <source>
        <strain evidence="6">JCM 16902</strain>
    </source>
</reference>
<dbReference type="PANTHER" id="PTHR33204:SF37">
    <property type="entry name" value="HTH-TYPE TRANSCRIPTIONAL REGULATOR YODB"/>
    <property type="match status" value="1"/>
</dbReference>
<gene>
    <name evidence="5" type="ORF">GCM10022223_59540</name>
</gene>
<keyword evidence="2" id="KW-0238">DNA-binding</keyword>
<name>A0ABP7AJ94_9ACTN</name>
<protein>
    <recommendedName>
        <fullName evidence="4">HTH hxlR-type domain-containing protein</fullName>
    </recommendedName>
</protein>
<accession>A0ABP7AJ94</accession>
<dbReference type="RefSeq" id="WP_231485624.1">
    <property type="nucleotide sequence ID" value="NZ_BAAAZO010000012.1"/>
</dbReference>
<dbReference type="Proteomes" id="UP001501074">
    <property type="component" value="Unassembled WGS sequence"/>
</dbReference>
<dbReference type="InterPro" id="IPR002577">
    <property type="entry name" value="HTH_HxlR"/>
</dbReference>
<dbReference type="InterPro" id="IPR036390">
    <property type="entry name" value="WH_DNA-bd_sf"/>
</dbReference>
<dbReference type="SUPFAM" id="SSF46785">
    <property type="entry name" value="Winged helix' DNA-binding domain"/>
    <property type="match status" value="1"/>
</dbReference>
<dbReference type="InterPro" id="IPR036388">
    <property type="entry name" value="WH-like_DNA-bd_sf"/>
</dbReference>
<keyword evidence="1" id="KW-0805">Transcription regulation</keyword>
<evidence type="ECO:0000313" key="5">
    <source>
        <dbReference type="EMBL" id="GAA3633330.1"/>
    </source>
</evidence>
<organism evidence="5 6">
    <name type="scientific">Kineosporia mesophila</name>
    <dbReference type="NCBI Taxonomy" id="566012"/>
    <lineage>
        <taxon>Bacteria</taxon>
        <taxon>Bacillati</taxon>
        <taxon>Actinomycetota</taxon>
        <taxon>Actinomycetes</taxon>
        <taxon>Kineosporiales</taxon>
        <taxon>Kineosporiaceae</taxon>
        <taxon>Kineosporia</taxon>
    </lineage>
</organism>
<evidence type="ECO:0000313" key="6">
    <source>
        <dbReference type="Proteomes" id="UP001501074"/>
    </source>
</evidence>
<dbReference type="Pfam" id="PF01638">
    <property type="entry name" value="HxlR"/>
    <property type="match status" value="1"/>
</dbReference>
<evidence type="ECO:0000259" key="4">
    <source>
        <dbReference type="PROSITE" id="PS51118"/>
    </source>
</evidence>
<proteinExistence type="predicted"/>
<dbReference type="PANTHER" id="PTHR33204">
    <property type="entry name" value="TRANSCRIPTIONAL REGULATOR, MARR FAMILY"/>
    <property type="match status" value="1"/>
</dbReference>
<feature type="domain" description="HTH hxlR-type" evidence="4">
    <location>
        <begin position="7"/>
        <end position="108"/>
    </location>
</feature>
<sequence length="108" mass="11944">MSSAQACESLGEPLSRVMTLLGKRWTGVVLATLMPGSVYFSELRRGVPGISDRVLNERLTELIGENLVSRTVIEGPPLRVRYELTEHGYALRPALDQLTAWAQEHLAP</sequence>
<evidence type="ECO:0000256" key="2">
    <source>
        <dbReference type="ARBA" id="ARBA00023125"/>
    </source>
</evidence>
<dbReference type="Gene3D" id="1.10.10.10">
    <property type="entry name" value="Winged helix-like DNA-binding domain superfamily/Winged helix DNA-binding domain"/>
    <property type="match status" value="1"/>
</dbReference>
<dbReference type="EMBL" id="BAAAZO010000012">
    <property type="protein sequence ID" value="GAA3633330.1"/>
    <property type="molecule type" value="Genomic_DNA"/>
</dbReference>
<keyword evidence="6" id="KW-1185">Reference proteome</keyword>